<comment type="caution">
    <text evidence="1">The sequence shown here is derived from an EMBL/GenBank/DDBJ whole genome shotgun (WGS) entry which is preliminary data.</text>
</comment>
<dbReference type="EMBL" id="LMVP01000219">
    <property type="protein sequence ID" value="PAV12602.1"/>
    <property type="molecule type" value="Genomic_DNA"/>
</dbReference>
<evidence type="ECO:0000313" key="1">
    <source>
        <dbReference type="EMBL" id="PAV12602.1"/>
    </source>
</evidence>
<dbReference type="Proteomes" id="UP000218164">
    <property type="component" value="Unassembled WGS sequence"/>
</dbReference>
<protein>
    <submittedName>
        <fullName evidence="1">Uncharacterized protein</fullName>
    </submittedName>
</protein>
<gene>
    <name evidence="1" type="ORF">ASJ81_20170</name>
</gene>
<dbReference type="OrthoDB" id="136975at2157"/>
<evidence type="ECO:0000313" key="2">
    <source>
        <dbReference type="Proteomes" id="UP000218164"/>
    </source>
</evidence>
<organism evidence="1 2">
    <name type="scientific">Methanosarcina spelaei</name>
    <dbReference type="NCBI Taxonomy" id="1036679"/>
    <lineage>
        <taxon>Archaea</taxon>
        <taxon>Methanobacteriati</taxon>
        <taxon>Methanobacteriota</taxon>
        <taxon>Stenosarchaea group</taxon>
        <taxon>Methanomicrobia</taxon>
        <taxon>Methanosarcinales</taxon>
        <taxon>Methanosarcinaceae</taxon>
        <taxon>Methanosarcina</taxon>
    </lineage>
</organism>
<keyword evidence="2" id="KW-1185">Reference proteome</keyword>
<reference evidence="1 2" key="1">
    <citation type="journal article" date="2017" name="BMC Genomics">
        <title>Genomic analysis of methanogenic archaea reveals a shift towards energy conservation.</title>
        <authorList>
            <person name="Gilmore S.P."/>
            <person name="Henske J.K."/>
            <person name="Sexton J.A."/>
            <person name="Solomon K.V."/>
            <person name="Seppala S."/>
            <person name="Yoo J.I."/>
            <person name="Huyett L.M."/>
            <person name="Pressman A."/>
            <person name="Cogan J.Z."/>
            <person name="Kivenson V."/>
            <person name="Peng X."/>
            <person name="Tan Y."/>
            <person name="Valentine D.L."/>
            <person name="O'Malley M.A."/>
        </authorList>
    </citation>
    <scope>NUCLEOTIDE SEQUENCE [LARGE SCALE GENOMIC DNA]</scope>
    <source>
        <strain evidence="1 2">MC-15</strain>
    </source>
</reference>
<dbReference type="RefSeq" id="WP_095644525.1">
    <property type="nucleotide sequence ID" value="NZ_LMVP01000219.1"/>
</dbReference>
<name>A0A2A2HT96_9EURY</name>
<dbReference type="AlphaFoldDB" id="A0A2A2HT96"/>
<accession>A0A2A2HT96</accession>
<proteinExistence type="predicted"/>
<sequence>MKELNLFPILLLCFLLLLAPNLTKAILEGEVAEIPYQINHSDRIVIGTVSEINTSDDYTIAVITIDEWLYNSLPVKKTYMKFFE</sequence>